<dbReference type="InterPro" id="IPR036388">
    <property type="entry name" value="WH-like_DNA-bd_sf"/>
</dbReference>
<dbReference type="GO" id="GO:0003677">
    <property type="term" value="F:DNA binding"/>
    <property type="evidence" value="ECO:0007669"/>
    <property type="project" value="TreeGrafter"/>
</dbReference>
<dbReference type="GO" id="GO:0032791">
    <property type="term" value="F:lead ion binding"/>
    <property type="evidence" value="ECO:0007669"/>
    <property type="project" value="TreeGrafter"/>
</dbReference>
<dbReference type="OrthoDB" id="9797716at2"/>
<dbReference type="STRING" id="1247936.BN2475_760009"/>
<dbReference type="SUPFAM" id="SSF46785">
    <property type="entry name" value="Winged helix' DNA-binding domain"/>
    <property type="match status" value="1"/>
</dbReference>
<reference evidence="2 3" key="1">
    <citation type="submission" date="2016-12" db="EMBL/GenBank/DDBJ databases">
        <authorList>
            <person name="Song W.-J."/>
            <person name="Kurnit D.M."/>
        </authorList>
    </citation>
    <scope>NUCLEOTIDE SEQUENCE [LARGE SCALE GENOMIC DNA]</scope>
    <source>
        <strain evidence="2 3">STM7296</strain>
    </source>
</reference>
<dbReference type="Gene3D" id="1.10.10.10">
    <property type="entry name" value="Winged helix-like DNA-binding domain superfamily/Winged helix DNA-binding domain"/>
    <property type="match status" value="1"/>
</dbReference>
<accession>A0A1N7SJE0</accession>
<dbReference type="PROSITE" id="PS50987">
    <property type="entry name" value="HTH_ARSR_2"/>
    <property type="match status" value="1"/>
</dbReference>
<dbReference type="PRINTS" id="PR00778">
    <property type="entry name" value="HTHARSR"/>
</dbReference>
<dbReference type="CDD" id="cd00090">
    <property type="entry name" value="HTH_ARSR"/>
    <property type="match status" value="1"/>
</dbReference>
<dbReference type="Proteomes" id="UP000187012">
    <property type="component" value="Unassembled WGS sequence"/>
</dbReference>
<dbReference type="PANTHER" id="PTHR39168:SF1">
    <property type="entry name" value="TRANSCRIPTIONAL REGULATORY PROTEIN"/>
    <property type="match status" value="1"/>
</dbReference>
<sequence length="249" mass="26770">MSAQPNLSATAFLIADAARAAMLMALADGRALPAGELAYAAGVTAQTASSHLAKLLDGGLVAVEQQGRHRYYRLADAQVACALESLASIGARQTVRRRAPGPQAQKLRVARCCYDHLAGQTGVAITQCLMRRGFLLPAHDKTFELTSAGAAWFHGMGLDVEVLRPGRHGIARQCLDWTERRHHLAGPLGVGLLDLLCSKGWLRRARDSRAVQVTPQGWVGLREQLGLTSELIERVGEGEDEPAMQPVLP</sequence>
<organism evidence="2 3">
    <name type="scientific">Paraburkholderia ribeironis</name>
    <dbReference type="NCBI Taxonomy" id="1247936"/>
    <lineage>
        <taxon>Bacteria</taxon>
        <taxon>Pseudomonadati</taxon>
        <taxon>Pseudomonadota</taxon>
        <taxon>Betaproteobacteria</taxon>
        <taxon>Burkholderiales</taxon>
        <taxon>Burkholderiaceae</taxon>
        <taxon>Paraburkholderia</taxon>
    </lineage>
</organism>
<proteinExistence type="predicted"/>
<gene>
    <name evidence="2" type="primary">ydfF</name>
    <name evidence="2" type="ORF">BN2475_760009</name>
</gene>
<feature type="domain" description="HTH arsR-type" evidence="1">
    <location>
        <begin position="1"/>
        <end position="94"/>
    </location>
</feature>
<dbReference type="GO" id="GO:0097063">
    <property type="term" value="F:cadmium ion sensor activity"/>
    <property type="evidence" value="ECO:0007669"/>
    <property type="project" value="TreeGrafter"/>
</dbReference>
<evidence type="ECO:0000313" key="3">
    <source>
        <dbReference type="Proteomes" id="UP000187012"/>
    </source>
</evidence>
<dbReference type="NCBIfam" id="NF033788">
    <property type="entry name" value="HTH_metalloreg"/>
    <property type="match status" value="1"/>
</dbReference>
<dbReference type="SMART" id="SM00418">
    <property type="entry name" value="HTH_ARSR"/>
    <property type="match status" value="1"/>
</dbReference>
<evidence type="ECO:0000259" key="1">
    <source>
        <dbReference type="PROSITE" id="PS50987"/>
    </source>
</evidence>
<dbReference type="EMBL" id="CYGX02000076">
    <property type="protein sequence ID" value="SIT47541.1"/>
    <property type="molecule type" value="Genomic_DNA"/>
</dbReference>
<name>A0A1N7SJE0_9BURK</name>
<dbReference type="InterPro" id="IPR001845">
    <property type="entry name" value="HTH_ArsR_DNA-bd_dom"/>
</dbReference>
<evidence type="ECO:0000313" key="2">
    <source>
        <dbReference type="EMBL" id="SIT47541.1"/>
    </source>
</evidence>
<dbReference type="InterPro" id="IPR036390">
    <property type="entry name" value="WH_DNA-bd_sf"/>
</dbReference>
<dbReference type="RefSeq" id="WP_094782780.1">
    <property type="nucleotide sequence ID" value="NZ_CYGX02000076.1"/>
</dbReference>
<protein>
    <submittedName>
        <fullName evidence="2">Uncharacterized HTH-type transcriptional regulator YdfF</fullName>
    </submittedName>
</protein>
<dbReference type="GO" id="GO:0003700">
    <property type="term" value="F:DNA-binding transcription factor activity"/>
    <property type="evidence" value="ECO:0007669"/>
    <property type="project" value="InterPro"/>
</dbReference>
<keyword evidence="3" id="KW-1185">Reference proteome</keyword>
<dbReference type="AlphaFoldDB" id="A0A1N7SJE0"/>
<dbReference type="InterPro" id="IPR052543">
    <property type="entry name" value="HTH_Metal-responsive_Reg"/>
</dbReference>
<dbReference type="GO" id="GO:0046686">
    <property type="term" value="P:response to cadmium ion"/>
    <property type="evidence" value="ECO:0007669"/>
    <property type="project" value="TreeGrafter"/>
</dbReference>
<dbReference type="GO" id="GO:0010288">
    <property type="term" value="P:response to lead ion"/>
    <property type="evidence" value="ECO:0007669"/>
    <property type="project" value="TreeGrafter"/>
</dbReference>
<dbReference type="PANTHER" id="PTHR39168">
    <property type="entry name" value="TRANSCRIPTIONAL REGULATOR-RELATED"/>
    <property type="match status" value="1"/>
</dbReference>
<dbReference type="InterPro" id="IPR011991">
    <property type="entry name" value="ArsR-like_HTH"/>
</dbReference>
<dbReference type="Pfam" id="PF12840">
    <property type="entry name" value="HTH_20"/>
    <property type="match status" value="1"/>
</dbReference>